<evidence type="ECO:0000313" key="3">
    <source>
        <dbReference type="EMBL" id="KAK5923080.1"/>
    </source>
</evidence>
<reference evidence="3 4" key="1">
    <citation type="journal article" date="2023" name="Mol. Biol. Evol.">
        <title>Genomics of Secondarily Temperate Adaptation in the Only Non-Antarctic Icefish.</title>
        <authorList>
            <person name="Rivera-Colon A.G."/>
            <person name="Rayamajhi N."/>
            <person name="Minhas B.F."/>
            <person name="Madrigal G."/>
            <person name="Bilyk K.T."/>
            <person name="Yoon V."/>
            <person name="Hune M."/>
            <person name="Gregory S."/>
            <person name="Cheng C.H.C."/>
            <person name="Catchen J.M."/>
        </authorList>
    </citation>
    <scope>NUCLEOTIDE SEQUENCE [LARGE SCALE GENOMIC DNA]</scope>
    <source>
        <tissue evidence="3">White muscle</tissue>
    </source>
</reference>
<evidence type="ECO:0000256" key="1">
    <source>
        <dbReference type="SAM" id="MobiDB-lite"/>
    </source>
</evidence>
<dbReference type="PROSITE" id="PS50835">
    <property type="entry name" value="IG_LIKE"/>
    <property type="match status" value="1"/>
</dbReference>
<accession>A0AAN8DJK9</accession>
<evidence type="ECO:0000313" key="4">
    <source>
        <dbReference type="Proteomes" id="UP001331515"/>
    </source>
</evidence>
<evidence type="ECO:0000259" key="2">
    <source>
        <dbReference type="PROSITE" id="PS50835"/>
    </source>
</evidence>
<dbReference type="SUPFAM" id="SSF48726">
    <property type="entry name" value="Immunoglobulin"/>
    <property type="match status" value="1"/>
</dbReference>
<proteinExistence type="predicted"/>
<dbReference type="EMBL" id="JAURVH010001521">
    <property type="protein sequence ID" value="KAK5923080.1"/>
    <property type="molecule type" value="Genomic_DNA"/>
</dbReference>
<gene>
    <name evidence="3" type="ORF">CgunFtcFv8_000084</name>
</gene>
<name>A0AAN8DJK9_CHAGU</name>
<dbReference type="InterPro" id="IPR036179">
    <property type="entry name" value="Ig-like_dom_sf"/>
</dbReference>
<dbReference type="PANTHER" id="PTHR45889">
    <property type="entry name" value="IG-LIKE DOMAIN-CONTAINING PROTEIN"/>
    <property type="match status" value="1"/>
</dbReference>
<dbReference type="GO" id="GO:0042734">
    <property type="term" value="C:presynaptic membrane"/>
    <property type="evidence" value="ECO:0007669"/>
    <property type="project" value="TreeGrafter"/>
</dbReference>
<dbReference type="InterPro" id="IPR013783">
    <property type="entry name" value="Ig-like_fold"/>
</dbReference>
<dbReference type="AlphaFoldDB" id="A0AAN8DJK9"/>
<dbReference type="InterPro" id="IPR007110">
    <property type="entry name" value="Ig-like_dom"/>
</dbReference>
<comment type="caution">
    <text evidence="3">The sequence shown here is derived from an EMBL/GenBank/DDBJ whole genome shotgun (WGS) entry which is preliminary data.</text>
</comment>
<dbReference type="Proteomes" id="UP001331515">
    <property type="component" value="Unassembled WGS sequence"/>
</dbReference>
<sequence length="251" mass="27234">MVLSAVPPKSISVVAANSPAPFSRYEAQNFTLVCIVTGAKPVPTVYFKRDGELIDVVPTVQVSSSVEDKRNGPKLEKSWSSRALTGRDLDDTKVQKSLLELEGKLARLGQDGPQGSDKGQEQESESDPETTTEAIPETVVSREFPHWVQSGDPLYHFQQRQQAAGDGTMEVRATLTWSLNPQLDNEALFSCEVHHPALSMPMQAEVTLSTPRGPKLSMSPSKARVGDTVRITIQGFRLGPPAVSFLHGGAI</sequence>
<protein>
    <recommendedName>
        <fullName evidence="2">Ig-like domain-containing protein</fullName>
    </recommendedName>
</protein>
<keyword evidence="4" id="KW-1185">Reference proteome</keyword>
<dbReference type="GO" id="GO:0007156">
    <property type="term" value="P:homophilic cell adhesion via plasma membrane adhesion molecules"/>
    <property type="evidence" value="ECO:0007669"/>
    <property type="project" value="TreeGrafter"/>
</dbReference>
<dbReference type="Gene3D" id="2.60.40.10">
    <property type="entry name" value="Immunoglobulins"/>
    <property type="match status" value="2"/>
</dbReference>
<organism evidence="3 4">
    <name type="scientific">Champsocephalus gunnari</name>
    <name type="common">Mackerel icefish</name>
    <dbReference type="NCBI Taxonomy" id="52237"/>
    <lineage>
        <taxon>Eukaryota</taxon>
        <taxon>Metazoa</taxon>
        <taxon>Chordata</taxon>
        <taxon>Craniata</taxon>
        <taxon>Vertebrata</taxon>
        <taxon>Euteleostomi</taxon>
        <taxon>Actinopterygii</taxon>
        <taxon>Neopterygii</taxon>
        <taxon>Teleostei</taxon>
        <taxon>Neoteleostei</taxon>
        <taxon>Acanthomorphata</taxon>
        <taxon>Eupercaria</taxon>
        <taxon>Perciformes</taxon>
        <taxon>Notothenioidei</taxon>
        <taxon>Channichthyidae</taxon>
        <taxon>Champsocephalus</taxon>
    </lineage>
</organism>
<feature type="region of interest" description="Disordered" evidence="1">
    <location>
        <begin position="104"/>
        <end position="138"/>
    </location>
</feature>
<feature type="domain" description="Ig-like" evidence="2">
    <location>
        <begin position="8"/>
        <end position="207"/>
    </location>
</feature>
<dbReference type="PANTHER" id="PTHR45889:SF5">
    <property type="entry name" value="CELL ADHESION MOLECULE 3"/>
    <property type="match status" value="1"/>
</dbReference>